<comment type="similarity">
    <text evidence="2">Belongs to the YSL (TC 2.A.67.2) family.</text>
</comment>
<accession>A0A8T2BN11</accession>
<evidence type="ECO:0000313" key="8">
    <source>
        <dbReference type="EMBL" id="KAG7588787.1"/>
    </source>
</evidence>
<evidence type="ECO:0000256" key="1">
    <source>
        <dbReference type="ARBA" id="ARBA00004141"/>
    </source>
</evidence>
<dbReference type="OrthoDB" id="627262at2759"/>
<dbReference type="GO" id="GO:0035673">
    <property type="term" value="F:oligopeptide transmembrane transporter activity"/>
    <property type="evidence" value="ECO:0007669"/>
    <property type="project" value="InterPro"/>
</dbReference>
<feature type="region of interest" description="Disordered" evidence="7">
    <location>
        <begin position="35"/>
        <end position="66"/>
    </location>
</feature>
<dbReference type="EMBL" id="JAEFBJ010000007">
    <property type="protein sequence ID" value="KAG7588788.1"/>
    <property type="molecule type" value="Genomic_DNA"/>
</dbReference>
<evidence type="ECO:0000313" key="9">
    <source>
        <dbReference type="Proteomes" id="UP000694251"/>
    </source>
</evidence>
<dbReference type="PANTHER" id="PTHR31645">
    <property type="entry name" value="OLIGOPEPTIDE TRANSPORTER YGL114W-RELATED"/>
    <property type="match status" value="1"/>
</dbReference>
<evidence type="ECO:0000256" key="3">
    <source>
        <dbReference type="ARBA" id="ARBA00022448"/>
    </source>
</evidence>
<evidence type="ECO:0000256" key="2">
    <source>
        <dbReference type="ARBA" id="ARBA00010276"/>
    </source>
</evidence>
<dbReference type="AlphaFoldDB" id="A0A8T2BN11"/>
<evidence type="ECO:0000256" key="6">
    <source>
        <dbReference type="ARBA" id="ARBA00023136"/>
    </source>
</evidence>
<dbReference type="EMBL" id="JAEFBJ010000007">
    <property type="protein sequence ID" value="KAG7588787.1"/>
    <property type="molecule type" value="Genomic_DNA"/>
</dbReference>
<dbReference type="GO" id="GO:0005774">
    <property type="term" value="C:vacuolar membrane"/>
    <property type="evidence" value="ECO:0007669"/>
    <property type="project" value="TreeGrafter"/>
</dbReference>
<protein>
    <submittedName>
        <fullName evidence="8">Oligopeptide transporter OPT superfamily</fullName>
    </submittedName>
</protein>
<feature type="compositionally biased region" description="Low complexity" evidence="7">
    <location>
        <begin position="43"/>
        <end position="52"/>
    </location>
</feature>
<dbReference type="Pfam" id="PF03169">
    <property type="entry name" value="OPT"/>
    <property type="match status" value="1"/>
</dbReference>
<reference evidence="8 9" key="1">
    <citation type="submission" date="2020-12" db="EMBL/GenBank/DDBJ databases">
        <title>Concerted genomic and epigenomic changes stabilize Arabidopsis allopolyploids.</title>
        <authorList>
            <person name="Chen Z."/>
        </authorList>
    </citation>
    <scope>NUCLEOTIDE SEQUENCE [LARGE SCALE GENOMIC DNA]</scope>
    <source>
        <strain evidence="8">As9502</strain>
        <tissue evidence="8">Leaf</tissue>
    </source>
</reference>
<dbReference type="InterPro" id="IPR045035">
    <property type="entry name" value="YSL-like"/>
</dbReference>
<evidence type="ECO:0000256" key="7">
    <source>
        <dbReference type="SAM" id="MobiDB-lite"/>
    </source>
</evidence>
<dbReference type="Proteomes" id="UP000694251">
    <property type="component" value="Chromosome 7"/>
</dbReference>
<dbReference type="PANTHER" id="PTHR31645:SF63">
    <property type="entry name" value="METAL-NICOTIANAMINE TRANSPORTER YSL4-RELATED"/>
    <property type="match status" value="1"/>
</dbReference>
<keyword evidence="9" id="KW-1185">Reference proteome</keyword>
<keyword evidence="4" id="KW-0812">Transmembrane</keyword>
<comment type="subcellular location">
    <subcellularLocation>
        <location evidence="1">Membrane</location>
        <topology evidence="1">Multi-pass membrane protein</topology>
    </subcellularLocation>
</comment>
<keyword evidence="6" id="KW-0472">Membrane</keyword>
<keyword evidence="3" id="KW-0813">Transport</keyword>
<proteinExistence type="inferred from homology"/>
<keyword evidence="5" id="KW-1133">Transmembrane helix</keyword>
<sequence>MVSYLTTLRSFQLCRERPKPNQYFSTHFPDLVFSPSENPPSSPSRSSSSSTSPPTPLDRCPTTSFLSPSLRSVTTEARRSNFSASTLLKYFAGDGDRLNLTIGIIPSLNVAADLLGFFFVKSWTGFLSKFGFSSKPFTKQENTVIQTCVVSCYGLAYSRGST</sequence>
<comment type="caution">
    <text evidence="8">The sequence shown here is derived from an EMBL/GenBank/DDBJ whole genome shotgun (WGS) entry which is preliminary data.</text>
</comment>
<evidence type="ECO:0000256" key="4">
    <source>
        <dbReference type="ARBA" id="ARBA00022692"/>
    </source>
</evidence>
<dbReference type="InterPro" id="IPR004813">
    <property type="entry name" value="OPT"/>
</dbReference>
<evidence type="ECO:0000256" key="5">
    <source>
        <dbReference type="ARBA" id="ARBA00022989"/>
    </source>
</evidence>
<gene>
    <name evidence="8" type="ORF">ISN44_As07g011120</name>
</gene>
<name>A0A8T2BN11_ARASU</name>
<organism evidence="8 9">
    <name type="scientific">Arabidopsis suecica</name>
    <name type="common">Swedish thale-cress</name>
    <name type="synonym">Cardaminopsis suecica</name>
    <dbReference type="NCBI Taxonomy" id="45249"/>
    <lineage>
        <taxon>Eukaryota</taxon>
        <taxon>Viridiplantae</taxon>
        <taxon>Streptophyta</taxon>
        <taxon>Embryophyta</taxon>
        <taxon>Tracheophyta</taxon>
        <taxon>Spermatophyta</taxon>
        <taxon>Magnoliopsida</taxon>
        <taxon>eudicotyledons</taxon>
        <taxon>Gunneridae</taxon>
        <taxon>Pentapetalae</taxon>
        <taxon>rosids</taxon>
        <taxon>malvids</taxon>
        <taxon>Brassicales</taxon>
        <taxon>Brassicaceae</taxon>
        <taxon>Camelineae</taxon>
        <taxon>Arabidopsis</taxon>
    </lineage>
</organism>